<sequence>MKAQQTPRDGCRASRGRLPSTYCVVRHLLGTTSQTACIGCSPRRLIANSAMVETAAAPVVQATNDQPPCLNFADVNRHNFKAVLPLMRAAIYEATFVAIDAEFTGLFPEGVSEDQLDDYEERYKRLLASADSFTICQFGLSAFKWHPSPGGPRGGHWEAKTFNAYIFPRPDDKMGWDKRFLCQASSLSYLADKGFDFNKMIHDGIGFLPLTLRDTKIRLLREELDKTQRSRELRNAEEEELVEAARARVLSWLLGSEQELLLPLPSTRRQRTLLRLLLQDEFQLPSMGYDPFTIEFCSKNGVDGSVSAADSVATSSDGAAVPNSAVAIEVLEGAESKGGAADTGENSNSGESDASDSEAGTSSREEGEEFMRLRRLDQWRPNGLIASGQQLTARQRIEMLVEQSGFSQVLDILRDADRPIVGHNATLDLAYTLSQFSGTLPRNWRTYKTQLNRAFPAGLYDTKHIASQLVASGVPVGDTGLGNLYRTLTDEQWLRANVPGAGLPAALGGGVPDIRHAPGFTGYVGASIEKAHEAGFDAFMTGTAFARLLRLVAARAAMQSGGATADGGSDAGGGGAAAVADIPATSPMSSSDADALLQPLGPYRGRVHVMKSDLLYADMYGSDPVPSRPAVVYVAGFGTQTRPSFLIQRFSSLGFSPVQVCMLMATNGGAIGAFVQLPRPDLVPRALQAFRKRFASWTLLTFAEYYQSRLQQQQQEALMAVAGGSSGVTAAGTGAAGRAAPRMIRTTNNSAALAGRNPDTAEADSVGPGGKVQRKGDAGILSGTAARADGAVAAAAAAAAAASSDAAQSRNRQQAGNAIMNKRQRLQAFTQVVAAAASTSGPLSLRPKAVGTAGGGSADEEAGSRAEEATAMSTSVGPIAAVATGRAAGLVAADGDAGARVIHADVQPRSGTFGRAAEDTNPTQLTSDGEGPAVAGSGGAAAAAAVGSGVVEDEATASPKGKGVETNAPVDLEAAKQAVARLRNLALAAQRLKGLSVKDELHGGAADSGGLSLQRPGRPAR</sequence>
<gene>
    <name evidence="3" type="ORF">VaNZ11_007343</name>
</gene>
<dbReference type="Pfam" id="PF04857">
    <property type="entry name" value="CAF1"/>
    <property type="match status" value="1"/>
</dbReference>
<feature type="compositionally biased region" description="Polar residues" evidence="2">
    <location>
        <begin position="344"/>
        <end position="362"/>
    </location>
</feature>
<feature type="region of interest" description="Disordered" evidence="2">
    <location>
        <begin position="749"/>
        <end position="776"/>
    </location>
</feature>
<evidence type="ECO:0000256" key="1">
    <source>
        <dbReference type="ARBA" id="ARBA00008372"/>
    </source>
</evidence>
<dbReference type="InterPro" id="IPR036397">
    <property type="entry name" value="RNaseH_sf"/>
</dbReference>
<evidence type="ECO:0000256" key="2">
    <source>
        <dbReference type="SAM" id="MobiDB-lite"/>
    </source>
</evidence>
<dbReference type="SUPFAM" id="SSF53098">
    <property type="entry name" value="Ribonuclease H-like"/>
    <property type="match status" value="1"/>
</dbReference>
<evidence type="ECO:0000313" key="3">
    <source>
        <dbReference type="EMBL" id="GLI64158.1"/>
    </source>
</evidence>
<keyword evidence="4" id="KW-1185">Reference proteome</keyword>
<dbReference type="Gene3D" id="3.30.70.330">
    <property type="match status" value="1"/>
</dbReference>
<evidence type="ECO:0000313" key="4">
    <source>
        <dbReference type="Proteomes" id="UP001165090"/>
    </source>
</evidence>
<name>A0ABQ5S2P8_9CHLO</name>
<dbReference type="EMBL" id="BSDZ01000017">
    <property type="protein sequence ID" value="GLI64158.1"/>
    <property type="molecule type" value="Genomic_DNA"/>
</dbReference>
<feature type="region of interest" description="Disordered" evidence="2">
    <location>
        <begin position="837"/>
        <end position="873"/>
    </location>
</feature>
<protein>
    <submittedName>
        <fullName evidence="3">Uncharacterized protein</fullName>
    </submittedName>
</protein>
<proteinExistence type="inferred from homology"/>
<dbReference type="Gene3D" id="3.30.420.10">
    <property type="entry name" value="Ribonuclease H-like superfamily/Ribonuclease H"/>
    <property type="match status" value="2"/>
</dbReference>
<dbReference type="PANTHER" id="PTHR15092">
    <property type="entry name" value="POLY A -SPECIFIC RIBONUCLEASE/TARGET OF EGR1, MEMBER 1"/>
    <property type="match status" value="1"/>
</dbReference>
<dbReference type="InterPro" id="IPR012337">
    <property type="entry name" value="RNaseH-like_sf"/>
</dbReference>
<dbReference type="PANTHER" id="PTHR15092:SF47">
    <property type="entry name" value="POLY(A)-SPECIFIC EXORIBONUCLEASE PARN"/>
    <property type="match status" value="1"/>
</dbReference>
<dbReference type="InterPro" id="IPR006941">
    <property type="entry name" value="RNase_CAF1"/>
</dbReference>
<feature type="region of interest" description="Disordered" evidence="2">
    <location>
        <begin position="1000"/>
        <end position="1021"/>
    </location>
</feature>
<feature type="region of interest" description="Disordered" evidence="2">
    <location>
        <begin position="335"/>
        <end position="369"/>
    </location>
</feature>
<dbReference type="InterPro" id="IPR012677">
    <property type="entry name" value="Nucleotide-bd_a/b_plait_sf"/>
</dbReference>
<comment type="similarity">
    <text evidence="1">Belongs to the CAF1 family.</text>
</comment>
<comment type="caution">
    <text evidence="3">The sequence shown here is derived from an EMBL/GenBank/DDBJ whole genome shotgun (WGS) entry which is preliminary data.</text>
</comment>
<accession>A0ABQ5S2P8</accession>
<dbReference type="Proteomes" id="UP001165090">
    <property type="component" value="Unassembled WGS sequence"/>
</dbReference>
<feature type="region of interest" description="Disordered" evidence="2">
    <location>
        <begin position="910"/>
        <end position="938"/>
    </location>
</feature>
<organism evidence="3 4">
    <name type="scientific">Volvox africanus</name>
    <dbReference type="NCBI Taxonomy" id="51714"/>
    <lineage>
        <taxon>Eukaryota</taxon>
        <taxon>Viridiplantae</taxon>
        <taxon>Chlorophyta</taxon>
        <taxon>core chlorophytes</taxon>
        <taxon>Chlorophyceae</taxon>
        <taxon>CS clade</taxon>
        <taxon>Chlamydomonadales</taxon>
        <taxon>Volvocaceae</taxon>
        <taxon>Volvox</taxon>
    </lineage>
</organism>
<dbReference type="InterPro" id="IPR051181">
    <property type="entry name" value="CAF1_poly(A)_ribonucleases"/>
</dbReference>
<reference evidence="3 4" key="1">
    <citation type="journal article" date="2023" name="IScience">
        <title>Expanded male sex-determining region conserved during the evolution of homothallism in the green alga Volvox.</title>
        <authorList>
            <person name="Yamamoto K."/>
            <person name="Matsuzaki R."/>
            <person name="Mahakham W."/>
            <person name="Heman W."/>
            <person name="Sekimoto H."/>
            <person name="Kawachi M."/>
            <person name="Minakuchi Y."/>
            <person name="Toyoda A."/>
            <person name="Nozaki H."/>
        </authorList>
    </citation>
    <scope>NUCLEOTIDE SEQUENCE [LARGE SCALE GENOMIC DNA]</scope>
    <source>
        <strain evidence="3 4">NIES-4468</strain>
    </source>
</reference>